<comment type="caution">
    <text evidence="1">The sequence shown here is derived from an EMBL/GenBank/DDBJ whole genome shotgun (WGS) entry which is preliminary data.</text>
</comment>
<evidence type="ECO:0000313" key="1">
    <source>
        <dbReference type="EMBL" id="KAL3859589.1"/>
    </source>
</evidence>
<dbReference type="Proteomes" id="UP001634394">
    <property type="component" value="Unassembled WGS sequence"/>
</dbReference>
<dbReference type="EMBL" id="JBJQND010000012">
    <property type="protein sequence ID" value="KAL3859589.1"/>
    <property type="molecule type" value="Genomic_DNA"/>
</dbReference>
<organism evidence="1 2">
    <name type="scientific">Sinanodonta woodiana</name>
    <name type="common">Chinese pond mussel</name>
    <name type="synonym">Anodonta woodiana</name>
    <dbReference type="NCBI Taxonomy" id="1069815"/>
    <lineage>
        <taxon>Eukaryota</taxon>
        <taxon>Metazoa</taxon>
        <taxon>Spiralia</taxon>
        <taxon>Lophotrochozoa</taxon>
        <taxon>Mollusca</taxon>
        <taxon>Bivalvia</taxon>
        <taxon>Autobranchia</taxon>
        <taxon>Heteroconchia</taxon>
        <taxon>Palaeoheterodonta</taxon>
        <taxon>Unionida</taxon>
        <taxon>Unionoidea</taxon>
        <taxon>Unionidae</taxon>
        <taxon>Unioninae</taxon>
        <taxon>Sinanodonta</taxon>
    </lineage>
</organism>
<keyword evidence="2" id="KW-1185">Reference proteome</keyword>
<sequence>MRSWRRKRKPNQLFVYDNAIQWFDFPKGPHFNKLPFHLVCKYWYNQCRKISLWTTITWNRGQRTLGHLLQLIKYQVRQCAHLKCLKIPPNACIELFKRELPRTNILGGIIMFHEMLTHSKLWFSIPAKDVELALTLCEHKICYTLDESFEQHEKDIQFLTKLKSLHRGRYSRSVRVYDKIMKTPDRPSIRKCPLQDYRTSKMLKQPIKTKPRPPKGRMNHHKKIKKFKGLQKRFKMFSLA</sequence>
<dbReference type="AlphaFoldDB" id="A0ABD3VDC9"/>
<proteinExistence type="predicted"/>
<evidence type="ECO:0000313" key="2">
    <source>
        <dbReference type="Proteomes" id="UP001634394"/>
    </source>
</evidence>
<protein>
    <submittedName>
        <fullName evidence="1">Uncharacterized protein</fullName>
    </submittedName>
</protein>
<accession>A0ABD3VDC9</accession>
<reference evidence="1 2" key="1">
    <citation type="submission" date="2024-11" db="EMBL/GenBank/DDBJ databases">
        <title>Chromosome-level genome assembly of the freshwater bivalve Anodonta woodiana.</title>
        <authorList>
            <person name="Chen X."/>
        </authorList>
    </citation>
    <scope>NUCLEOTIDE SEQUENCE [LARGE SCALE GENOMIC DNA]</scope>
    <source>
        <strain evidence="1">MN2024</strain>
        <tissue evidence="1">Gills</tissue>
    </source>
</reference>
<gene>
    <name evidence="1" type="ORF">ACJMK2_009803</name>
</gene>
<name>A0ABD3VDC9_SINWO</name>